<accession>A0A4R2LPF1</accession>
<organism evidence="1 2">
    <name type="scientific">Prevotella heparinolytica</name>
    <dbReference type="NCBI Taxonomy" id="28113"/>
    <lineage>
        <taxon>Bacteria</taxon>
        <taxon>Pseudomonadati</taxon>
        <taxon>Bacteroidota</taxon>
        <taxon>Bacteroidia</taxon>
        <taxon>Bacteroidales</taxon>
        <taxon>Bacteroidaceae</taxon>
        <taxon>Bacteroides</taxon>
    </lineage>
</organism>
<comment type="caution">
    <text evidence="1">The sequence shown here is derived from an EMBL/GenBank/DDBJ whole genome shotgun (WGS) entry which is preliminary data.</text>
</comment>
<protein>
    <submittedName>
        <fullName evidence="1">Uncharacterized protein</fullName>
    </submittedName>
</protein>
<gene>
    <name evidence="1" type="ORF">EV202_12149</name>
</gene>
<reference evidence="1 2" key="1">
    <citation type="submission" date="2019-03" db="EMBL/GenBank/DDBJ databases">
        <title>Genomic Encyclopedia of Type Strains, Phase IV (KMG-IV): sequencing the most valuable type-strain genomes for metagenomic binning, comparative biology and taxonomic classification.</title>
        <authorList>
            <person name="Goeker M."/>
        </authorList>
    </citation>
    <scope>NUCLEOTIDE SEQUENCE [LARGE SCALE GENOMIC DNA]</scope>
    <source>
        <strain evidence="1 2">DSM 23917</strain>
    </source>
</reference>
<evidence type="ECO:0000313" key="1">
    <source>
        <dbReference type="EMBL" id="TCO89253.1"/>
    </source>
</evidence>
<dbReference type="Proteomes" id="UP000295600">
    <property type="component" value="Unassembled WGS sequence"/>
</dbReference>
<sequence>MVKEVTMKKIINQNIVLFNIALKYNIIDISVITSWTDDYILNNEIDVNDYFIIELSWTHTKERIQEILMDEIYKREITNLKIQGNLFFPFLSLYDLSSDTNFIFITNKLLALALDDEVEFSEKEIELIYYVDECRDEYIDGVMSFGEALENLLLLLGEKTVHQVLN</sequence>
<evidence type="ECO:0000313" key="2">
    <source>
        <dbReference type="Proteomes" id="UP000295600"/>
    </source>
</evidence>
<dbReference type="AlphaFoldDB" id="A0A4R2LPF1"/>
<proteinExistence type="predicted"/>
<dbReference type="EMBL" id="SLXB01000021">
    <property type="protein sequence ID" value="TCO89253.1"/>
    <property type="molecule type" value="Genomic_DNA"/>
</dbReference>
<name>A0A4R2LPF1_9BACE</name>